<dbReference type="InterPro" id="IPR011990">
    <property type="entry name" value="TPR-like_helical_dom_sf"/>
</dbReference>
<reference evidence="2" key="1">
    <citation type="journal article" date="2011" name="MBio">
        <title>Novel metabolic attributes of the genus Cyanothece, comprising a group of unicellular nitrogen-fixing Cyanobacteria.</title>
        <authorList>
            <person name="Bandyopadhyay A."/>
            <person name="Elvitigala T."/>
            <person name="Welsh E."/>
            <person name="Stockel J."/>
            <person name="Liberton M."/>
            <person name="Min H."/>
            <person name="Sherman L.A."/>
            <person name="Pakrasi H.B."/>
        </authorList>
    </citation>
    <scope>NUCLEOTIDE SEQUENCE [LARGE SCALE GENOMIC DNA]</scope>
    <source>
        <strain evidence="2">PCC 7424</strain>
    </source>
</reference>
<name>B7KCE3_GLOC7</name>
<gene>
    <name evidence="1" type="ordered locus">PCC7424_1816</name>
</gene>
<dbReference type="STRING" id="65393.PCC7424_1816"/>
<organism evidence="1 2">
    <name type="scientific">Gloeothece citriformis (strain PCC 7424)</name>
    <name type="common">Cyanothece sp. (strain PCC 7424)</name>
    <dbReference type="NCBI Taxonomy" id="65393"/>
    <lineage>
        <taxon>Bacteria</taxon>
        <taxon>Bacillati</taxon>
        <taxon>Cyanobacteriota</taxon>
        <taxon>Cyanophyceae</taxon>
        <taxon>Oscillatoriophycideae</taxon>
        <taxon>Chroococcales</taxon>
        <taxon>Aphanothecaceae</taxon>
        <taxon>Gloeothece</taxon>
        <taxon>Gloeothece citriformis</taxon>
    </lineage>
</organism>
<dbReference type="SUPFAM" id="SSF48452">
    <property type="entry name" value="TPR-like"/>
    <property type="match status" value="2"/>
</dbReference>
<protein>
    <recommendedName>
        <fullName evidence="3">TPR repeat-containing protein</fullName>
    </recommendedName>
</protein>
<proteinExistence type="predicted"/>
<sequence length="326" mass="35981">MVTPSISDSAVKAAIAAIESDSATLSEKIEMIIEIAAGLQKKPKSPKELTDSIILYHRALGLCTADHPLLKARVLTGMGTAFRSIPSSGCEQLLEAKAAYLEAMPILQEYASPEEIAELQMNLGLVLQALTDFGEATLIEAVEYYQKALRVFSGRSYPQEYAILQNNLAIAYLSLPLAPEREDMRQALAVQAFEDALKWVTLIDHPSEYAMLQNNLANALQYLPSAHPVDNNLRALAAYDEALKVRTAEDTPIEYASTIANKANVLFNLPDDIDHPEKGNYNNLLQAKAYYQEAQIIFNHYGELERAEVAAEALQEIEQEILLVNS</sequence>
<evidence type="ECO:0000313" key="2">
    <source>
        <dbReference type="Proteomes" id="UP000002384"/>
    </source>
</evidence>
<evidence type="ECO:0008006" key="3">
    <source>
        <dbReference type="Google" id="ProtNLM"/>
    </source>
</evidence>
<dbReference type="EMBL" id="CP001291">
    <property type="protein sequence ID" value="ACK70248.1"/>
    <property type="molecule type" value="Genomic_DNA"/>
</dbReference>
<dbReference type="AlphaFoldDB" id="B7KCE3"/>
<dbReference type="HOGENOM" id="CLU_854279_0_0_3"/>
<keyword evidence="2" id="KW-1185">Reference proteome</keyword>
<evidence type="ECO:0000313" key="1">
    <source>
        <dbReference type="EMBL" id="ACK70248.1"/>
    </source>
</evidence>
<dbReference type="Gene3D" id="1.25.40.10">
    <property type="entry name" value="Tetratricopeptide repeat domain"/>
    <property type="match status" value="2"/>
</dbReference>
<accession>B7KCE3</accession>
<dbReference type="Proteomes" id="UP000002384">
    <property type="component" value="Chromosome"/>
</dbReference>
<dbReference type="eggNOG" id="COG0457">
    <property type="taxonomic scope" value="Bacteria"/>
</dbReference>
<dbReference type="KEGG" id="cyc:PCC7424_1816"/>